<dbReference type="EMBL" id="MHMR01000015">
    <property type="protein sequence ID" value="OGZ30761.1"/>
    <property type="molecule type" value="Genomic_DNA"/>
</dbReference>
<proteinExistence type="predicted"/>
<dbReference type="STRING" id="1801725.A3J00_03895"/>
<dbReference type="AlphaFoldDB" id="A0A1G2EZJ2"/>
<dbReference type="Proteomes" id="UP000178428">
    <property type="component" value="Unassembled WGS sequence"/>
</dbReference>
<evidence type="ECO:0000256" key="1">
    <source>
        <dbReference type="SAM" id="Phobius"/>
    </source>
</evidence>
<keyword evidence="1" id="KW-0812">Transmembrane</keyword>
<comment type="caution">
    <text evidence="2">The sequence shown here is derived from an EMBL/GenBank/DDBJ whole genome shotgun (WGS) entry which is preliminary data.</text>
</comment>
<evidence type="ECO:0000313" key="2">
    <source>
        <dbReference type="EMBL" id="OGZ30761.1"/>
    </source>
</evidence>
<accession>A0A1G2EZJ2</accession>
<organism evidence="2 3">
    <name type="scientific">Candidatus Niyogibacteria bacterium RIFCSPLOWO2_02_FULL_45_13</name>
    <dbReference type="NCBI Taxonomy" id="1801725"/>
    <lineage>
        <taxon>Bacteria</taxon>
        <taxon>Candidatus Niyogiibacteriota</taxon>
    </lineage>
</organism>
<name>A0A1G2EZJ2_9BACT</name>
<gene>
    <name evidence="2" type="ORF">A3J00_03895</name>
</gene>
<keyword evidence="1" id="KW-1133">Transmembrane helix</keyword>
<keyword evidence="1" id="KW-0472">Membrane</keyword>
<reference evidence="2 3" key="1">
    <citation type="journal article" date="2016" name="Nat. Commun.">
        <title>Thousands of microbial genomes shed light on interconnected biogeochemical processes in an aquifer system.</title>
        <authorList>
            <person name="Anantharaman K."/>
            <person name="Brown C.T."/>
            <person name="Hug L.A."/>
            <person name="Sharon I."/>
            <person name="Castelle C.J."/>
            <person name="Probst A.J."/>
            <person name="Thomas B.C."/>
            <person name="Singh A."/>
            <person name="Wilkins M.J."/>
            <person name="Karaoz U."/>
            <person name="Brodie E.L."/>
            <person name="Williams K.H."/>
            <person name="Hubbard S.S."/>
            <person name="Banfield J.F."/>
        </authorList>
    </citation>
    <scope>NUCLEOTIDE SEQUENCE [LARGE SCALE GENOMIC DNA]</scope>
</reference>
<feature type="transmembrane region" description="Helical" evidence="1">
    <location>
        <begin position="21"/>
        <end position="40"/>
    </location>
</feature>
<sequence length="126" mass="14594">MDKIKKIIQFFTQSTTKLNNLSLPAVILIASIVLGGFFYASQVNKQRSIEKQQQIELKAKTEKENREYIAKRKLDCLAIYKAEADKFSNVQSWNYDPTTLGNIVLRDICEIIYKDNKTGKNFSNYF</sequence>
<evidence type="ECO:0000313" key="3">
    <source>
        <dbReference type="Proteomes" id="UP000178428"/>
    </source>
</evidence>
<protein>
    <submittedName>
        <fullName evidence="2">Uncharacterized protein</fullName>
    </submittedName>
</protein>